<dbReference type="Proteomes" id="UP000663870">
    <property type="component" value="Unassembled WGS sequence"/>
</dbReference>
<evidence type="ECO:0000313" key="1">
    <source>
        <dbReference type="EMBL" id="CAF1632514.1"/>
    </source>
</evidence>
<proteinExistence type="predicted"/>
<gene>
    <name evidence="1" type="ORF">JXQ802_LOCUS52007</name>
</gene>
<name>A0A816D4T8_9BILA</name>
<dbReference type="EMBL" id="CAJNOL010007940">
    <property type="protein sequence ID" value="CAF1632514.1"/>
    <property type="molecule type" value="Genomic_DNA"/>
</dbReference>
<sequence length="166" mass="19268">MLECSLSIIIKLNTQTTYEQFIIYSLPLIREYLSDIIGVNIRHVHIYTFVLKNQQQIELLIAIIRYPSRLRPLRNLKSCENSGRCTSHIKCIEESSTLYTCQSMDEPCNDNEILLENTLDCININSPTCRDSSNTVTFDGYSFVRMNITMNLTQHINTTFTFRTQV</sequence>
<keyword evidence="2" id="KW-1185">Reference proteome</keyword>
<dbReference type="AlphaFoldDB" id="A0A816D4T8"/>
<organism evidence="1 2">
    <name type="scientific">Rotaria sordida</name>
    <dbReference type="NCBI Taxonomy" id="392033"/>
    <lineage>
        <taxon>Eukaryota</taxon>
        <taxon>Metazoa</taxon>
        <taxon>Spiralia</taxon>
        <taxon>Gnathifera</taxon>
        <taxon>Rotifera</taxon>
        <taxon>Eurotatoria</taxon>
        <taxon>Bdelloidea</taxon>
        <taxon>Philodinida</taxon>
        <taxon>Philodinidae</taxon>
        <taxon>Rotaria</taxon>
    </lineage>
</organism>
<protein>
    <submittedName>
        <fullName evidence="1">Uncharacterized protein</fullName>
    </submittedName>
</protein>
<accession>A0A816D4T8</accession>
<evidence type="ECO:0000313" key="2">
    <source>
        <dbReference type="Proteomes" id="UP000663870"/>
    </source>
</evidence>
<comment type="caution">
    <text evidence="1">The sequence shown here is derived from an EMBL/GenBank/DDBJ whole genome shotgun (WGS) entry which is preliminary data.</text>
</comment>
<reference evidence="1" key="1">
    <citation type="submission" date="2021-02" db="EMBL/GenBank/DDBJ databases">
        <authorList>
            <person name="Nowell W R."/>
        </authorList>
    </citation>
    <scope>NUCLEOTIDE SEQUENCE</scope>
</reference>